<evidence type="ECO:0000256" key="5">
    <source>
        <dbReference type="ARBA" id="ARBA00023002"/>
    </source>
</evidence>
<sequence length="356" mass="39552">MSDAPQAQVKATSNGIPVPSFDLPLPDRPDIITANVQKLTELTPNPRHRFIFKALLKHLHQFVNETRRVYYLLNLQFSTDATTIPSLTTDEWMAAIDFLTRIGQKCTPLRQETILLSDVLGVSALVDSINNPIAGGATENSVLGPFFTEDAADVNFGESIASEGKGDYMYVEGRILTTDGQPIPNAVIETWETDADGFYDTQYADRSHPDCRGRLRSDDDGKFGYRAVVPVAYPIPGDGPVGELLLLLGRHNMRPNHLHMMVEAPGFHKLVTAFYPDGCDYLRSDCVFGVKKSLVVNLKDIVDDEEARKRGFPHGDSFKLLQYDIVLLTEDQSAAMRAGIEEERYTISDIIKSTKS</sequence>
<keyword evidence="3" id="KW-0479">Metal-binding</keyword>
<dbReference type="Gene3D" id="2.60.130.10">
    <property type="entry name" value="Aromatic compound dioxygenase"/>
    <property type="match status" value="1"/>
</dbReference>
<feature type="domain" description="Catechol dioxygenase N-terminal" evidence="8">
    <location>
        <begin position="86"/>
        <end position="137"/>
    </location>
</feature>
<evidence type="ECO:0000256" key="3">
    <source>
        <dbReference type="ARBA" id="ARBA00022723"/>
    </source>
</evidence>
<keyword evidence="4 9" id="KW-0223">Dioxygenase</keyword>
<evidence type="ECO:0000259" key="8">
    <source>
        <dbReference type="Pfam" id="PF04444"/>
    </source>
</evidence>
<evidence type="ECO:0000256" key="2">
    <source>
        <dbReference type="ARBA" id="ARBA00007825"/>
    </source>
</evidence>
<dbReference type="OrthoDB" id="5238185at2759"/>
<proteinExistence type="inferred from homology"/>
<evidence type="ECO:0000313" key="10">
    <source>
        <dbReference type="Proteomes" id="UP000807769"/>
    </source>
</evidence>
<accession>A0A9P7JHZ5</accession>
<keyword evidence="6" id="KW-0408">Iron</keyword>
<evidence type="ECO:0000256" key="1">
    <source>
        <dbReference type="ARBA" id="ARBA00001965"/>
    </source>
</evidence>
<dbReference type="SUPFAM" id="SSF49482">
    <property type="entry name" value="Aromatic compound dioxygenase"/>
    <property type="match status" value="1"/>
</dbReference>
<dbReference type="InterPro" id="IPR050770">
    <property type="entry name" value="Intradiol_RC_Dioxygenase"/>
</dbReference>
<gene>
    <name evidence="9" type="ORF">BJ212DRAFT_1476244</name>
</gene>
<protein>
    <submittedName>
        <fullName evidence="9">Intradiol ring-cleavage dioxygenase</fullName>
    </submittedName>
</protein>
<comment type="cofactor">
    <cofactor evidence="1">
        <name>Fe(3+)</name>
        <dbReference type="ChEBI" id="CHEBI:29034"/>
    </cofactor>
</comment>
<feature type="domain" description="Intradiol ring-cleavage dioxygenases" evidence="7">
    <location>
        <begin position="144"/>
        <end position="327"/>
    </location>
</feature>
<dbReference type="PANTHER" id="PTHR33711:SF7">
    <property type="entry name" value="INTRADIOL RING-CLEAVAGE DIOXYGENASES DOMAIN-CONTAINING PROTEIN-RELATED"/>
    <property type="match status" value="1"/>
</dbReference>
<reference evidence="9" key="1">
    <citation type="journal article" date="2020" name="New Phytol.">
        <title>Comparative genomics reveals dynamic genome evolution in host specialist ectomycorrhizal fungi.</title>
        <authorList>
            <person name="Lofgren L.A."/>
            <person name="Nguyen N.H."/>
            <person name="Vilgalys R."/>
            <person name="Ruytinx J."/>
            <person name="Liao H.L."/>
            <person name="Branco S."/>
            <person name="Kuo A."/>
            <person name="LaButti K."/>
            <person name="Lipzen A."/>
            <person name="Andreopoulos W."/>
            <person name="Pangilinan J."/>
            <person name="Riley R."/>
            <person name="Hundley H."/>
            <person name="Na H."/>
            <person name="Barry K."/>
            <person name="Grigoriev I.V."/>
            <person name="Stajich J.E."/>
            <person name="Kennedy P.G."/>
        </authorList>
    </citation>
    <scope>NUCLEOTIDE SEQUENCE</scope>
    <source>
        <strain evidence="9">MN1</strain>
    </source>
</reference>
<dbReference type="GO" id="GO:0008199">
    <property type="term" value="F:ferric iron binding"/>
    <property type="evidence" value="ECO:0007669"/>
    <property type="project" value="InterPro"/>
</dbReference>
<dbReference type="GO" id="GO:0009712">
    <property type="term" value="P:catechol-containing compound metabolic process"/>
    <property type="evidence" value="ECO:0007669"/>
    <property type="project" value="InterPro"/>
</dbReference>
<keyword evidence="10" id="KW-1185">Reference proteome</keyword>
<keyword evidence="5" id="KW-0560">Oxidoreductase</keyword>
<dbReference type="GO" id="GO:0018576">
    <property type="term" value="F:catechol 1,2-dioxygenase activity"/>
    <property type="evidence" value="ECO:0007669"/>
    <property type="project" value="InterPro"/>
</dbReference>
<evidence type="ECO:0000313" key="9">
    <source>
        <dbReference type="EMBL" id="KAG1823351.1"/>
    </source>
</evidence>
<dbReference type="Pfam" id="PF04444">
    <property type="entry name" value="Dioxygenase_N"/>
    <property type="match status" value="1"/>
</dbReference>
<dbReference type="InterPro" id="IPR000627">
    <property type="entry name" value="Intradiol_dOase_C"/>
</dbReference>
<dbReference type="Proteomes" id="UP000807769">
    <property type="component" value="Unassembled WGS sequence"/>
</dbReference>
<dbReference type="RefSeq" id="XP_041197411.1">
    <property type="nucleotide sequence ID" value="XM_041339346.1"/>
</dbReference>
<evidence type="ECO:0000256" key="4">
    <source>
        <dbReference type="ARBA" id="ARBA00022964"/>
    </source>
</evidence>
<dbReference type="PANTHER" id="PTHR33711">
    <property type="entry name" value="DIOXYGENASE, PUTATIVE (AFU_ORTHOLOGUE AFUA_2G02910)-RELATED"/>
    <property type="match status" value="1"/>
</dbReference>
<dbReference type="AlphaFoldDB" id="A0A9P7JHZ5"/>
<organism evidence="9 10">
    <name type="scientific">Suillus subaureus</name>
    <dbReference type="NCBI Taxonomy" id="48587"/>
    <lineage>
        <taxon>Eukaryota</taxon>
        <taxon>Fungi</taxon>
        <taxon>Dikarya</taxon>
        <taxon>Basidiomycota</taxon>
        <taxon>Agaricomycotina</taxon>
        <taxon>Agaricomycetes</taxon>
        <taxon>Agaricomycetidae</taxon>
        <taxon>Boletales</taxon>
        <taxon>Suillineae</taxon>
        <taxon>Suillaceae</taxon>
        <taxon>Suillus</taxon>
    </lineage>
</organism>
<dbReference type="InterPro" id="IPR015889">
    <property type="entry name" value="Intradiol_dOase_core"/>
</dbReference>
<dbReference type="EMBL" id="JABBWG010000004">
    <property type="protein sequence ID" value="KAG1823351.1"/>
    <property type="molecule type" value="Genomic_DNA"/>
</dbReference>
<name>A0A9P7JHZ5_9AGAM</name>
<comment type="similarity">
    <text evidence="2">Belongs to the intradiol ring-cleavage dioxygenase family.</text>
</comment>
<dbReference type="GeneID" id="64633362"/>
<comment type="caution">
    <text evidence="9">The sequence shown here is derived from an EMBL/GenBank/DDBJ whole genome shotgun (WGS) entry which is preliminary data.</text>
</comment>
<evidence type="ECO:0000256" key="6">
    <source>
        <dbReference type="ARBA" id="ARBA00023004"/>
    </source>
</evidence>
<dbReference type="Pfam" id="PF00775">
    <property type="entry name" value="Dioxygenase_C"/>
    <property type="match status" value="1"/>
</dbReference>
<evidence type="ECO:0000259" key="7">
    <source>
        <dbReference type="Pfam" id="PF00775"/>
    </source>
</evidence>
<dbReference type="InterPro" id="IPR007535">
    <property type="entry name" value="Catechol_dOase_N"/>
</dbReference>